<evidence type="ECO:0000256" key="1">
    <source>
        <dbReference type="SAM" id="Phobius"/>
    </source>
</evidence>
<dbReference type="EMBL" id="SPUM01000100">
    <property type="protein sequence ID" value="TFW31147.1"/>
    <property type="molecule type" value="Genomic_DNA"/>
</dbReference>
<feature type="transmembrane region" description="Helical" evidence="1">
    <location>
        <begin position="164"/>
        <end position="189"/>
    </location>
</feature>
<organism evidence="2 3">
    <name type="scientific">Massilia horti</name>
    <dbReference type="NCBI Taxonomy" id="2562153"/>
    <lineage>
        <taxon>Bacteria</taxon>
        <taxon>Pseudomonadati</taxon>
        <taxon>Pseudomonadota</taxon>
        <taxon>Betaproteobacteria</taxon>
        <taxon>Burkholderiales</taxon>
        <taxon>Oxalobacteraceae</taxon>
        <taxon>Telluria group</taxon>
        <taxon>Massilia</taxon>
    </lineage>
</organism>
<evidence type="ECO:0000313" key="3">
    <source>
        <dbReference type="Proteomes" id="UP000297258"/>
    </source>
</evidence>
<keyword evidence="1" id="KW-1133">Transmembrane helix</keyword>
<gene>
    <name evidence="2" type="ORF">E4O92_14705</name>
</gene>
<dbReference type="AlphaFoldDB" id="A0A4Y9SX04"/>
<feature type="transmembrane region" description="Helical" evidence="1">
    <location>
        <begin position="201"/>
        <end position="225"/>
    </location>
</feature>
<dbReference type="PANTHER" id="PTHR30188">
    <property type="entry name" value="ABC TRANSPORTER PERMEASE PROTEIN-RELATED"/>
    <property type="match status" value="1"/>
</dbReference>
<dbReference type="OrthoDB" id="9810518at2"/>
<keyword evidence="1" id="KW-0472">Membrane</keyword>
<comment type="caution">
    <text evidence="2">The sequence shown here is derived from an EMBL/GenBank/DDBJ whole genome shotgun (WGS) entry which is preliminary data.</text>
</comment>
<dbReference type="InterPro" id="IPR030802">
    <property type="entry name" value="Permease_MalE"/>
</dbReference>
<reference evidence="2 3" key="1">
    <citation type="submission" date="2019-03" db="EMBL/GenBank/DDBJ databases">
        <title>Draft genome of Massilia hortus sp. nov., a novel bacterial species of the Oxalobacteraceae family.</title>
        <authorList>
            <person name="Peta V."/>
            <person name="Raths R."/>
            <person name="Bucking H."/>
        </authorList>
    </citation>
    <scope>NUCLEOTIDE SEQUENCE [LARGE SCALE GENOMIC DNA]</scope>
    <source>
        <strain evidence="2 3">ONC3</strain>
    </source>
</reference>
<keyword evidence="1" id="KW-0812">Transmembrane</keyword>
<name>A0A4Y9SX04_9BURK</name>
<dbReference type="Proteomes" id="UP000297258">
    <property type="component" value="Unassembled WGS sequence"/>
</dbReference>
<feature type="transmembrane region" description="Helical" evidence="1">
    <location>
        <begin position="349"/>
        <end position="372"/>
    </location>
</feature>
<proteinExistence type="predicted"/>
<feature type="transmembrane region" description="Helical" evidence="1">
    <location>
        <begin position="264"/>
        <end position="292"/>
    </location>
</feature>
<dbReference type="GO" id="GO:0005548">
    <property type="term" value="F:phospholipid transporter activity"/>
    <property type="evidence" value="ECO:0007669"/>
    <property type="project" value="TreeGrafter"/>
</dbReference>
<feature type="transmembrane region" description="Helical" evidence="1">
    <location>
        <begin position="116"/>
        <end position="143"/>
    </location>
</feature>
<dbReference type="RefSeq" id="WP_135190484.1">
    <property type="nucleotide sequence ID" value="NZ_SPUM01000100.1"/>
</dbReference>
<sequence>MQLDNEPTLIIDHRDDGAMQSVVARGVWQVHGLCQKGVLKSLNKKLRELKDNPGLAWDLSQIVSLDHIGAQMFWNAWGKQRPDQLKLDARQEELFNRIEQTGSYELPHHRTSHLNWVVALGAGILSFFEHLHGFVLLIGRLVLDFGRLLRQPVRGPWREISANIFHSGFQALGITALVGFLIGVVLSYLSAQQLRMFGGDIYLVNILGMAVIRELGPLLAAILVAGRSGSSITAQLGVMRVTEELDAMLVMGISHGYRLIMPKVIALAISMPLLVVWTDAMALIGGMVSANIELHLSARYFIQKLPSAVPAINYTIGLLKGVTFGILIALVSCHFGLRIKPNTESLGRGTTTSVVTAITVVILADAVFAIVFNEVGFF</sequence>
<protein>
    <submittedName>
        <fullName evidence="2">ABC transporter permease</fullName>
    </submittedName>
</protein>
<evidence type="ECO:0000313" key="2">
    <source>
        <dbReference type="EMBL" id="TFW31147.1"/>
    </source>
</evidence>
<dbReference type="Pfam" id="PF02405">
    <property type="entry name" value="MlaE"/>
    <property type="match status" value="1"/>
</dbReference>
<accession>A0A4Y9SX04</accession>
<dbReference type="GO" id="GO:0043190">
    <property type="term" value="C:ATP-binding cassette (ABC) transporter complex"/>
    <property type="evidence" value="ECO:0007669"/>
    <property type="project" value="InterPro"/>
</dbReference>
<dbReference type="PANTHER" id="PTHR30188:SF3">
    <property type="entry name" value="ABC TRANSPORTER PERMEASE"/>
    <property type="match status" value="1"/>
</dbReference>
<keyword evidence="3" id="KW-1185">Reference proteome</keyword>
<feature type="transmembrane region" description="Helical" evidence="1">
    <location>
        <begin position="312"/>
        <end position="337"/>
    </location>
</feature>